<dbReference type="PANTHER" id="PTHR12277">
    <property type="entry name" value="ALPHA/BETA HYDROLASE DOMAIN-CONTAINING PROTEIN"/>
    <property type="match status" value="1"/>
</dbReference>
<feature type="transmembrane region" description="Helical" evidence="1">
    <location>
        <begin position="12"/>
        <end position="36"/>
    </location>
</feature>
<dbReference type="SUPFAM" id="SSF53474">
    <property type="entry name" value="alpha/beta-Hydrolases"/>
    <property type="match status" value="1"/>
</dbReference>
<keyword evidence="3" id="KW-0378">Hydrolase</keyword>
<name>A0A8J7JC12_9CYAN</name>
<keyword evidence="4" id="KW-1185">Reference proteome</keyword>
<dbReference type="Proteomes" id="UP000654482">
    <property type="component" value="Unassembled WGS sequence"/>
</dbReference>
<dbReference type="GO" id="GO:0016787">
    <property type="term" value="F:hydrolase activity"/>
    <property type="evidence" value="ECO:0007669"/>
    <property type="project" value="UniProtKB-KW"/>
</dbReference>
<dbReference type="Pfam" id="PF12146">
    <property type="entry name" value="Hydrolase_4"/>
    <property type="match status" value="1"/>
</dbReference>
<protein>
    <submittedName>
        <fullName evidence="3">Alpha/beta hydrolase</fullName>
    </submittedName>
</protein>
<keyword evidence="1" id="KW-0812">Transmembrane</keyword>
<dbReference type="InterPro" id="IPR029058">
    <property type="entry name" value="AB_hydrolase_fold"/>
</dbReference>
<evidence type="ECO:0000256" key="1">
    <source>
        <dbReference type="SAM" id="Phobius"/>
    </source>
</evidence>
<evidence type="ECO:0000259" key="2">
    <source>
        <dbReference type="Pfam" id="PF12146"/>
    </source>
</evidence>
<evidence type="ECO:0000313" key="4">
    <source>
        <dbReference type="Proteomes" id="UP000654482"/>
    </source>
</evidence>
<dbReference type="InterPro" id="IPR022742">
    <property type="entry name" value="Hydrolase_4"/>
</dbReference>
<keyword evidence="1" id="KW-1133">Transmembrane helix</keyword>
<accession>A0A8J7JC12</accession>
<dbReference type="PANTHER" id="PTHR12277:SF81">
    <property type="entry name" value="PROTEIN ABHD13"/>
    <property type="match status" value="1"/>
</dbReference>
<feature type="domain" description="Serine aminopeptidase S33" evidence="2">
    <location>
        <begin position="89"/>
        <end position="209"/>
    </location>
</feature>
<keyword evidence="1" id="KW-0472">Membrane</keyword>
<comment type="caution">
    <text evidence="3">The sequence shown here is derived from an EMBL/GenBank/DDBJ whole genome shotgun (WGS) entry which is preliminary data.</text>
</comment>
<evidence type="ECO:0000313" key="3">
    <source>
        <dbReference type="EMBL" id="MBE9117310.1"/>
    </source>
</evidence>
<organism evidence="3 4">
    <name type="scientific">Lusitaniella coriacea LEGE 07157</name>
    <dbReference type="NCBI Taxonomy" id="945747"/>
    <lineage>
        <taxon>Bacteria</taxon>
        <taxon>Bacillati</taxon>
        <taxon>Cyanobacteriota</taxon>
        <taxon>Cyanophyceae</taxon>
        <taxon>Spirulinales</taxon>
        <taxon>Lusitaniellaceae</taxon>
        <taxon>Lusitaniella</taxon>
    </lineage>
</organism>
<dbReference type="Gene3D" id="3.40.50.1820">
    <property type="entry name" value="alpha/beta hydrolase"/>
    <property type="match status" value="1"/>
</dbReference>
<dbReference type="EMBL" id="JADEWZ010000023">
    <property type="protein sequence ID" value="MBE9117310.1"/>
    <property type="molecule type" value="Genomic_DNA"/>
</dbReference>
<gene>
    <name evidence="3" type="ORF">IQ249_15530</name>
</gene>
<reference evidence="3" key="1">
    <citation type="submission" date="2020-10" db="EMBL/GenBank/DDBJ databases">
        <authorList>
            <person name="Castelo-Branco R."/>
            <person name="Eusebio N."/>
            <person name="Adriana R."/>
            <person name="Vieira A."/>
            <person name="Brugerolle De Fraissinette N."/>
            <person name="Rezende De Castro R."/>
            <person name="Schneider M.P."/>
            <person name="Vasconcelos V."/>
            <person name="Leao P.N."/>
        </authorList>
    </citation>
    <scope>NUCLEOTIDE SEQUENCE</scope>
    <source>
        <strain evidence="3">LEGE 07157</strain>
    </source>
</reference>
<proteinExistence type="predicted"/>
<sequence>MQRSNWSSISNAILKMVLTVAAVGAIAYALICLALLKWQTRLIFVPSPTIQGTPKDRGLDYEEVWLSVPTQKETVERLHGWWLPAASQSENVLLYLHGNGENISANIVQAQPFHQAGLDIFLFDYRGYGKSEGDFPHEEQVYEDAQVALNYLIEQRGISPQNIIVYGHSLGGAIAIELTWRNPNLAGLIVESSFTSMRKIVGYSKVYRLFPSGVILHQKFDSIEKIKSLKMPLLLIHGTDDTTVPHFMSQELFDAATEPKQFLSVPDAGHNDVATVGGSSYLEAVRDFLQQVKQPQGQPH</sequence>
<dbReference type="AlphaFoldDB" id="A0A8J7JC12"/>